<feature type="binding site" evidence="12">
    <location>
        <begin position="126"/>
        <end position="130"/>
    </location>
    <ligand>
        <name>UDP-N-acetyl-alpha-D-glucosamine</name>
        <dbReference type="ChEBI" id="CHEBI:57705"/>
    </ligand>
</feature>
<dbReference type="InterPro" id="IPR005750">
    <property type="entry name" value="UDP_GlcNAc_COvinyl_MurA"/>
</dbReference>
<comment type="function">
    <text evidence="12">Cell wall formation. Adds enolpyruvyl to UDP-N-acetylglucosamine.</text>
</comment>
<comment type="catalytic activity">
    <reaction evidence="11 12">
        <text>phosphoenolpyruvate + UDP-N-acetyl-alpha-D-glucosamine = UDP-N-acetyl-3-O-(1-carboxyvinyl)-alpha-D-glucosamine + phosphate</text>
        <dbReference type="Rhea" id="RHEA:18681"/>
        <dbReference type="ChEBI" id="CHEBI:43474"/>
        <dbReference type="ChEBI" id="CHEBI:57705"/>
        <dbReference type="ChEBI" id="CHEBI:58702"/>
        <dbReference type="ChEBI" id="CHEBI:68483"/>
        <dbReference type="EC" id="2.5.1.7"/>
    </reaction>
</comment>
<protein>
    <recommendedName>
        <fullName evidence="12">UDP-N-acetylglucosamine 1-carboxyvinyltransferase</fullName>
        <ecNumber evidence="12">2.5.1.7</ecNumber>
    </recommendedName>
    <alternativeName>
        <fullName evidence="12">Enoylpyruvate transferase</fullName>
    </alternativeName>
    <alternativeName>
        <fullName evidence="12">UDP-N-acetylglucosamine enolpyruvyl transferase</fullName>
        <shortName evidence="12">EPT</shortName>
    </alternativeName>
</protein>
<keyword evidence="9 12" id="KW-0961">Cell wall biogenesis/degradation</keyword>
<evidence type="ECO:0000313" key="15">
    <source>
        <dbReference type="Proteomes" id="UP000184423"/>
    </source>
</evidence>
<keyword evidence="4 12" id="KW-0132">Cell division</keyword>
<evidence type="ECO:0000256" key="6">
    <source>
        <dbReference type="ARBA" id="ARBA00022960"/>
    </source>
</evidence>
<feature type="modified residue" description="2-(S-cysteinyl)pyruvic acid O-phosphothioketal" evidence="12">
    <location>
        <position position="121"/>
    </location>
</feature>
<proteinExistence type="inferred from homology"/>
<keyword evidence="7 12" id="KW-0573">Peptidoglycan synthesis</keyword>
<dbReference type="GO" id="GO:0009252">
    <property type="term" value="P:peptidoglycan biosynthetic process"/>
    <property type="evidence" value="ECO:0007669"/>
    <property type="project" value="UniProtKB-UniRule"/>
</dbReference>
<dbReference type="GO" id="GO:0071555">
    <property type="term" value="P:cell wall organization"/>
    <property type="evidence" value="ECO:0007669"/>
    <property type="project" value="UniProtKB-KW"/>
</dbReference>
<dbReference type="FunFam" id="3.65.10.10:FF:000001">
    <property type="entry name" value="UDP-N-acetylglucosamine 1-carboxyvinyltransferase"/>
    <property type="match status" value="1"/>
</dbReference>
<dbReference type="NCBIfam" id="TIGR01072">
    <property type="entry name" value="murA"/>
    <property type="match status" value="1"/>
</dbReference>
<evidence type="ECO:0000256" key="10">
    <source>
        <dbReference type="ARBA" id="ARBA00038367"/>
    </source>
</evidence>
<dbReference type="PANTHER" id="PTHR43783:SF2">
    <property type="entry name" value="UDP-N-ACETYLGLUCOSAMINE 1-CARBOXYVINYLTRANSFERASE 2"/>
    <property type="match status" value="1"/>
</dbReference>
<evidence type="ECO:0000256" key="11">
    <source>
        <dbReference type="ARBA" id="ARBA00047527"/>
    </source>
</evidence>
<evidence type="ECO:0000256" key="8">
    <source>
        <dbReference type="ARBA" id="ARBA00023306"/>
    </source>
</evidence>
<sequence length="427" mass="45599">MLFMEKLIIEGGIPLKGEVVVGGAKNAAVAILPAVILADKGEFIIDNLPEIEDIKCLEEILRNLGAKVEEISDTAVKIDINGVKDYRALGEEVKKMRASYYLLGSLLSKFGRAEVAFPGGCPIGVRPIDQHIKGFEAMGAKVTVEHGVIKAYTEDGLKGAHIYLDVVSVGATINIMLAATKAKGVTIIENAAKEPHVVDVANFLNSMGAKIKGAGTDVIKVYGVEELVACNYSVIPDQIEAGTYMVAAAATLGDVVLKNVIPKHLESITAKLLEMGITVEEGEDTVRVCASKRPKGINIKTLPYPGFPTDLQQPMSTLCTIAEGVSIINESIWEGRFKHCDELKRMGAKIKVEGRVAVIEGIEKLSGAEVAATDLRGGAALVVAGLVADGITEVTNIRHIDRGYEKIEHKLQALGAKIKRVKEEGAN</sequence>
<keyword evidence="12" id="KW-0670">Pyruvate</keyword>
<evidence type="ECO:0000259" key="13">
    <source>
        <dbReference type="Pfam" id="PF00275"/>
    </source>
</evidence>
<evidence type="ECO:0000313" key="14">
    <source>
        <dbReference type="EMBL" id="SHE51370.1"/>
    </source>
</evidence>
<keyword evidence="8 12" id="KW-0131">Cell cycle</keyword>
<dbReference type="Proteomes" id="UP000184423">
    <property type="component" value="Unassembled WGS sequence"/>
</dbReference>
<dbReference type="EC" id="2.5.1.7" evidence="12"/>
<feature type="binding site" evidence="12">
    <location>
        <position position="310"/>
    </location>
    <ligand>
        <name>UDP-N-acetyl-alpha-D-glucosamine</name>
        <dbReference type="ChEBI" id="CHEBI:57705"/>
    </ligand>
</feature>
<comment type="subcellular location">
    <subcellularLocation>
        <location evidence="1 12">Cytoplasm</location>
    </subcellularLocation>
</comment>
<dbReference type="Pfam" id="PF00275">
    <property type="entry name" value="EPSP_synthase"/>
    <property type="match status" value="1"/>
</dbReference>
<evidence type="ECO:0000256" key="5">
    <source>
        <dbReference type="ARBA" id="ARBA00022679"/>
    </source>
</evidence>
<evidence type="ECO:0000256" key="7">
    <source>
        <dbReference type="ARBA" id="ARBA00022984"/>
    </source>
</evidence>
<dbReference type="EMBL" id="FQVG01000006">
    <property type="protein sequence ID" value="SHE51370.1"/>
    <property type="molecule type" value="Genomic_DNA"/>
</dbReference>
<name>A0A1M4U3Z4_9CLOT</name>
<feature type="active site" description="Proton donor" evidence="12">
    <location>
        <position position="121"/>
    </location>
</feature>
<dbReference type="NCBIfam" id="NF006873">
    <property type="entry name" value="PRK09369.1"/>
    <property type="match status" value="1"/>
</dbReference>
<dbReference type="GO" id="GO:0008760">
    <property type="term" value="F:UDP-N-acetylglucosamine 1-carboxyvinyltransferase activity"/>
    <property type="evidence" value="ECO:0007669"/>
    <property type="project" value="UniProtKB-UniRule"/>
</dbReference>
<evidence type="ECO:0000256" key="9">
    <source>
        <dbReference type="ARBA" id="ARBA00023316"/>
    </source>
</evidence>
<dbReference type="AlphaFoldDB" id="A0A1M4U3Z4"/>
<dbReference type="InterPro" id="IPR013792">
    <property type="entry name" value="RNA3'P_cycl/enolpyr_Trfase_a/b"/>
</dbReference>
<comment type="caution">
    <text evidence="12">Lacks conserved residue(s) required for the propagation of feature annotation.</text>
</comment>
<dbReference type="CDD" id="cd01555">
    <property type="entry name" value="UdpNAET"/>
    <property type="match status" value="1"/>
</dbReference>
<reference evidence="15" key="1">
    <citation type="submission" date="2016-11" db="EMBL/GenBank/DDBJ databases">
        <authorList>
            <person name="Varghese N."/>
            <person name="Submissions S."/>
        </authorList>
    </citation>
    <scope>NUCLEOTIDE SEQUENCE [LARGE SCALE GENOMIC DNA]</scope>
    <source>
        <strain evidence="15">DSM 10124</strain>
    </source>
</reference>
<keyword evidence="15" id="KW-1185">Reference proteome</keyword>
<evidence type="ECO:0000256" key="1">
    <source>
        <dbReference type="ARBA" id="ARBA00004496"/>
    </source>
</evidence>
<feature type="domain" description="Enolpyruvate transferase" evidence="13">
    <location>
        <begin position="10"/>
        <end position="411"/>
    </location>
</feature>
<dbReference type="GO" id="GO:0019277">
    <property type="term" value="P:UDP-N-acetylgalactosamine biosynthetic process"/>
    <property type="evidence" value="ECO:0007669"/>
    <property type="project" value="InterPro"/>
</dbReference>
<dbReference type="GO" id="GO:0051301">
    <property type="term" value="P:cell division"/>
    <property type="evidence" value="ECO:0007669"/>
    <property type="project" value="UniProtKB-KW"/>
</dbReference>
<dbReference type="GO" id="GO:0005737">
    <property type="term" value="C:cytoplasm"/>
    <property type="evidence" value="ECO:0007669"/>
    <property type="project" value="UniProtKB-SubCell"/>
</dbReference>
<dbReference type="SUPFAM" id="SSF55205">
    <property type="entry name" value="EPT/RTPC-like"/>
    <property type="match status" value="1"/>
</dbReference>
<evidence type="ECO:0000256" key="12">
    <source>
        <dbReference type="HAMAP-Rule" id="MF_00111"/>
    </source>
</evidence>
<keyword evidence="6 12" id="KW-0133">Cell shape</keyword>
<dbReference type="UniPathway" id="UPA00219"/>
<dbReference type="NCBIfam" id="NF009470">
    <property type="entry name" value="PRK12830.1"/>
    <property type="match status" value="1"/>
</dbReference>
<comment type="pathway">
    <text evidence="2 12">Cell wall biogenesis; peptidoglycan biosynthesis.</text>
</comment>
<dbReference type="Gene3D" id="3.65.10.10">
    <property type="entry name" value="Enolpyruvate transferase domain"/>
    <property type="match status" value="2"/>
</dbReference>
<feature type="binding site" evidence="12">
    <location>
        <position position="97"/>
    </location>
    <ligand>
        <name>UDP-N-acetyl-alpha-D-glucosamine</name>
        <dbReference type="ChEBI" id="CHEBI:57705"/>
    </ligand>
</feature>
<dbReference type="GO" id="GO:0008360">
    <property type="term" value="P:regulation of cell shape"/>
    <property type="evidence" value="ECO:0007669"/>
    <property type="project" value="UniProtKB-KW"/>
</dbReference>
<dbReference type="PANTHER" id="PTHR43783">
    <property type="entry name" value="UDP-N-ACETYLGLUCOSAMINE 1-CARBOXYVINYLTRANSFERASE"/>
    <property type="match status" value="1"/>
</dbReference>
<feature type="binding site" evidence="12">
    <location>
        <position position="332"/>
    </location>
    <ligand>
        <name>UDP-N-acetyl-alpha-D-glucosamine</name>
        <dbReference type="ChEBI" id="CHEBI:57705"/>
    </ligand>
</feature>
<keyword evidence="5 12" id="KW-0808">Transferase</keyword>
<evidence type="ECO:0000256" key="3">
    <source>
        <dbReference type="ARBA" id="ARBA00022490"/>
    </source>
</evidence>
<dbReference type="InterPro" id="IPR001986">
    <property type="entry name" value="Enolpyruvate_Tfrase_dom"/>
</dbReference>
<dbReference type="HAMAP" id="MF_00111">
    <property type="entry name" value="MurA"/>
    <property type="match status" value="1"/>
</dbReference>
<dbReference type="InterPro" id="IPR050068">
    <property type="entry name" value="MurA_subfamily"/>
</dbReference>
<organism evidence="14 15">
    <name type="scientific">Caloramator proteoclasticus DSM 10124</name>
    <dbReference type="NCBI Taxonomy" id="1121262"/>
    <lineage>
        <taxon>Bacteria</taxon>
        <taxon>Bacillati</taxon>
        <taxon>Bacillota</taxon>
        <taxon>Clostridia</taxon>
        <taxon>Eubacteriales</taxon>
        <taxon>Clostridiaceae</taxon>
        <taxon>Caloramator</taxon>
    </lineage>
</organism>
<evidence type="ECO:0000256" key="4">
    <source>
        <dbReference type="ARBA" id="ARBA00022618"/>
    </source>
</evidence>
<feature type="binding site" evidence="12">
    <location>
        <begin position="25"/>
        <end position="26"/>
    </location>
    <ligand>
        <name>phosphoenolpyruvate</name>
        <dbReference type="ChEBI" id="CHEBI:58702"/>
    </ligand>
</feature>
<evidence type="ECO:0000256" key="2">
    <source>
        <dbReference type="ARBA" id="ARBA00004752"/>
    </source>
</evidence>
<comment type="similarity">
    <text evidence="10 12">Belongs to the EPSP synthase family. MurA subfamily.</text>
</comment>
<gene>
    <name evidence="12" type="primary">murA</name>
    <name evidence="14" type="ORF">SAMN02746091_00555</name>
</gene>
<keyword evidence="3 12" id="KW-0963">Cytoplasm</keyword>
<accession>A0A1M4U3Z4</accession>
<dbReference type="InterPro" id="IPR036968">
    <property type="entry name" value="Enolpyruvate_Tfrase_sf"/>
</dbReference>